<sequence length="132" mass="14655">MVCTLEVNDSSLSLFLACGSCRVNLWLALEGVVGAYSSYPNLDVVGYGLWESLVEHLEGALAGWICVESFVAQVPVDVTIDSFYFEWRLLCFSSPSWFDKLSCSDIELTCLAGNWARISLSNFDGECKSFRI</sequence>
<dbReference type="EMBL" id="CACVBM020001247">
    <property type="protein sequence ID" value="CAA7041474.1"/>
    <property type="molecule type" value="Genomic_DNA"/>
</dbReference>
<comment type="caution">
    <text evidence="1">The sequence shown here is derived from an EMBL/GenBank/DDBJ whole genome shotgun (WGS) entry which is preliminary data.</text>
</comment>
<accession>A0A6D2JWE1</accession>
<name>A0A6D2JWE1_9BRAS</name>
<evidence type="ECO:0000313" key="1">
    <source>
        <dbReference type="EMBL" id="CAA7041474.1"/>
    </source>
</evidence>
<keyword evidence="2" id="KW-1185">Reference proteome</keyword>
<dbReference type="AlphaFoldDB" id="A0A6D2JWE1"/>
<gene>
    <name evidence="1" type="ORF">MERR_LOCUS28709</name>
</gene>
<proteinExistence type="predicted"/>
<protein>
    <submittedName>
        <fullName evidence="1">Uncharacterized protein</fullName>
    </submittedName>
</protein>
<evidence type="ECO:0000313" key="2">
    <source>
        <dbReference type="Proteomes" id="UP000467841"/>
    </source>
</evidence>
<organism evidence="1 2">
    <name type="scientific">Microthlaspi erraticum</name>
    <dbReference type="NCBI Taxonomy" id="1685480"/>
    <lineage>
        <taxon>Eukaryota</taxon>
        <taxon>Viridiplantae</taxon>
        <taxon>Streptophyta</taxon>
        <taxon>Embryophyta</taxon>
        <taxon>Tracheophyta</taxon>
        <taxon>Spermatophyta</taxon>
        <taxon>Magnoliopsida</taxon>
        <taxon>eudicotyledons</taxon>
        <taxon>Gunneridae</taxon>
        <taxon>Pentapetalae</taxon>
        <taxon>rosids</taxon>
        <taxon>malvids</taxon>
        <taxon>Brassicales</taxon>
        <taxon>Brassicaceae</taxon>
        <taxon>Coluteocarpeae</taxon>
        <taxon>Microthlaspi</taxon>
    </lineage>
</organism>
<dbReference type="Proteomes" id="UP000467841">
    <property type="component" value="Unassembled WGS sequence"/>
</dbReference>
<reference evidence="1" key="1">
    <citation type="submission" date="2020-01" db="EMBL/GenBank/DDBJ databases">
        <authorList>
            <person name="Mishra B."/>
        </authorList>
    </citation>
    <scope>NUCLEOTIDE SEQUENCE [LARGE SCALE GENOMIC DNA]</scope>
</reference>